<reference evidence="1" key="1">
    <citation type="submission" date="2019-06" db="EMBL/GenBank/DDBJ databases">
        <authorList>
            <person name="Murdoch R.W."/>
            <person name="Fathepure B."/>
        </authorList>
    </citation>
    <scope>NUCLEOTIDE SEQUENCE</scope>
</reference>
<accession>A0A5B8RC29</accession>
<name>A0A5B8RC29_9ZZZZ</name>
<evidence type="ECO:0000313" key="1">
    <source>
        <dbReference type="EMBL" id="QEA06689.1"/>
    </source>
</evidence>
<gene>
    <name evidence="1" type="ORF">KBTEX_03029</name>
</gene>
<dbReference type="EMBL" id="MN079162">
    <property type="protein sequence ID" value="QEA06689.1"/>
    <property type="molecule type" value="Genomic_DNA"/>
</dbReference>
<sequence length="106" mass="11877">MQHPRTQAPPVSVTVAGTAMYTLRQIDEWLGRPKGTAFRAFKALRREGGLLEGRDFLRLDADGHGGWIEQRRAQGQVYRSTIHVVVFTAEAVERLHGRVANIPDRG</sequence>
<dbReference type="AlphaFoldDB" id="A0A5B8RC29"/>
<protein>
    <submittedName>
        <fullName evidence="1">Uncharacterized protein</fullName>
    </submittedName>
</protein>
<proteinExistence type="predicted"/>
<organism evidence="1">
    <name type="scientific">uncultured organism</name>
    <dbReference type="NCBI Taxonomy" id="155900"/>
    <lineage>
        <taxon>unclassified sequences</taxon>
        <taxon>environmental samples</taxon>
    </lineage>
</organism>